<feature type="compositionally biased region" description="Pro residues" evidence="1">
    <location>
        <begin position="271"/>
        <end position="290"/>
    </location>
</feature>
<keyword evidence="3" id="KW-1185">Reference proteome</keyword>
<proteinExistence type="predicted"/>
<evidence type="ECO:0000313" key="2">
    <source>
        <dbReference type="EMBL" id="RJQ89288.1"/>
    </source>
</evidence>
<feature type="compositionally biased region" description="Low complexity" evidence="1">
    <location>
        <begin position="352"/>
        <end position="361"/>
    </location>
</feature>
<dbReference type="InterPro" id="IPR038332">
    <property type="entry name" value="PPE_sf"/>
</dbReference>
<evidence type="ECO:0000313" key="3">
    <source>
        <dbReference type="Proteomes" id="UP000285112"/>
    </source>
</evidence>
<reference evidence="2 3" key="1">
    <citation type="submission" date="2018-09" db="EMBL/GenBank/DDBJ databases">
        <title>YIM PH 21725 draft genome.</title>
        <authorList>
            <person name="Miao C."/>
        </authorList>
    </citation>
    <scope>NUCLEOTIDE SEQUENCE [LARGE SCALE GENOMIC DNA]</scope>
    <source>
        <strain evidence="3">YIM PH21725</strain>
    </source>
</reference>
<dbReference type="EMBL" id="QZFV01000060">
    <property type="protein sequence ID" value="RJQ89288.1"/>
    <property type="molecule type" value="Genomic_DNA"/>
</dbReference>
<name>A0A419I9I0_9PSEU</name>
<evidence type="ECO:0000256" key="1">
    <source>
        <dbReference type="SAM" id="MobiDB-lite"/>
    </source>
</evidence>
<feature type="compositionally biased region" description="Basic and acidic residues" evidence="1">
    <location>
        <begin position="256"/>
        <end position="268"/>
    </location>
</feature>
<protein>
    <recommendedName>
        <fullName evidence="4">PPE domain-containing protein</fullName>
    </recommendedName>
</protein>
<feature type="compositionally biased region" description="Pro residues" evidence="1">
    <location>
        <begin position="217"/>
        <end position="251"/>
    </location>
</feature>
<dbReference type="Proteomes" id="UP000285112">
    <property type="component" value="Unassembled WGS sequence"/>
</dbReference>
<dbReference type="OrthoDB" id="3638297at2"/>
<feature type="compositionally biased region" description="Gly residues" evidence="1">
    <location>
        <begin position="362"/>
        <end position="371"/>
    </location>
</feature>
<evidence type="ECO:0008006" key="4">
    <source>
        <dbReference type="Google" id="ProtNLM"/>
    </source>
</evidence>
<dbReference type="RefSeq" id="WP_120022111.1">
    <property type="nucleotide sequence ID" value="NZ_QZFV01000060.1"/>
</dbReference>
<gene>
    <name evidence="2" type="ORF">D5S19_04795</name>
</gene>
<accession>A0A419I9I0</accession>
<organism evidence="2 3">
    <name type="scientific">Amycolatopsis panacis</name>
    <dbReference type="NCBI Taxonomy" id="2340917"/>
    <lineage>
        <taxon>Bacteria</taxon>
        <taxon>Bacillati</taxon>
        <taxon>Actinomycetota</taxon>
        <taxon>Actinomycetes</taxon>
        <taxon>Pseudonocardiales</taxon>
        <taxon>Pseudonocardiaceae</taxon>
        <taxon>Amycolatopsis</taxon>
    </lineage>
</organism>
<feature type="compositionally biased region" description="Gly residues" evidence="1">
    <location>
        <begin position="312"/>
        <end position="337"/>
    </location>
</feature>
<feature type="region of interest" description="Disordered" evidence="1">
    <location>
        <begin position="179"/>
        <end position="413"/>
    </location>
</feature>
<sequence>MEAERCLTAAEIYQQLTGGAGAESLGSTQRAALRLSERLQGVAERVAGLAQYQRAAWHGESANEASANSCTPLMRAAMDDSLHLGIAQGAADDQLSAFQNAKNSVHPVAAEEPVFTDQDVVDLLRGEGRKYTDRMSQWQADSQHNVQVFDGYSSSTGSNNIRVPARYSQLQDTGAQVSLAGADGSSADSVAGPGPGGGDGKPRTGHGTGSPGAMPVTPGPAPTPDPVPAPGPAPTPGPVRQPVGRPIPPPGSGLRPIDRGDDTTRKDSWPSPGPVPPAPGPRYRPGPPLIPIDLGQRSDGGSGPVGYSPVGTGSGGVGREPGSRGGVGAGSRTGVGAPGEPMQARGGGAAGVPGVAGKNGAAMGGGMPGKGGKGEEDKEKKAASYLREADPDGLFGGSDLKPTPPVIGELPRR</sequence>
<dbReference type="Gene3D" id="1.20.1260.20">
    <property type="entry name" value="PPE superfamily"/>
    <property type="match status" value="1"/>
</dbReference>
<comment type="caution">
    <text evidence="2">The sequence shown here is derived from an EMBL/GenBank/DDBJ whole genome shotgun (WGS) entry which is preliminary data.</text>
</comment>
<dbReference type="AlphaFoldDB" id="A0A419I9I0"/>
<feature type="compositionally biased region" description="Low complexity" evidence="1">
    <location>
        <begin position="181"/>
        <end position="192"/>
    </location>
</feature>
<feature type="compositionally biased region" description="Basic and acidic residues" evidence="1">
    <location>
        <begin position="372"/>
        <end position="390"/>
    </location>
</feature>